<protein>
    <recommendedName>
        <fullName evidence="16">UDP-N-acetylenolpyruvoylglucosamine reductase</fullName>
        <ecNumber evidence="16">1.3.1.98</ecNumber>
    </recommendedName>
    <alternativeName>
        <fullName evidence="16">UDP-N-acetylmuramate dehydrogenase</fullName>
    </alternativeName>
</protein>
<evidence type="ECO:0000259" key="17">
    <source>
        <dbReference type="PROSITE" id="PS51387"/>
    </source>
</evidence>
<evidence type="ECO:0000256" key="7">
    <source>
        <dbReference type="ARBA" id="ARBA00022630"/>
    </source>
</evidence>
<reference evidence="18 19" key="1">
    <citation type="journal article" date="2015" name="Nature">
        <title>rRNA introns, odd ribosomes, and small enigmatic genomes across a large radiation of phyla.</title>
        <authorList>
            <person name="Brown C.T."/>
            <person name="Hug L.A."/>
            <person name="Thomas B.C."/>
            <person name="Sharon I."/>
            <person name="Castelle C.J."/>
            <person name="Singh A."/>
            <person name="Wilkins M.J."/>
            <person name="Williams K.H."/>
            <person name="Banfield J.F."/>
        </authorList>
    </citation>
    <scope>NUCLEOTIDE SEQUENCE [LARGE SCALE GENOMIC DNA]</scope>
</reference>
<comment type="subcellular location">
    <subcellularLocation>
        <location evidence="3 16">Cytoplasm</location>
    </subcellularLocation>
</comment>
<evidence type="ECO:0000256" key="10">
    <source>
        <dbReference type="ARBA" id="ARBA00022960"/>
    </source>
</evidence>
<evidence type="ECO:0000313" key="18">
    <source>
        <dbReference type="EMBL" id="KKT37089.1"/>
    </source>
</evidence>
<evidence type="ECO:0000256" key="1">
    <source>
        <dbReference type="ARBA" id="ARBA00001974"/>
    </source>
</evidence>
<keyword evidence="12 16" id="KW-0560">Oxidoreductase</keyword>
<keyword evidence="7 16" id="KW-0285">Flavoprotein</keyword>
<evidence type="ECO:0000256" key="11">
    <source>
        <dbReference type="ARBA" id="ARBA00022984"/>
    </source>
</evidence>
<evidence type="ECO:0000256" key="5">
    <source>
        <dbReference type="ARBA" id="ARBA00022490"/>
    </source>
</evidence>
<sequence length="334" mass="36957">MSIHIEEQISLAPFTTMRVGGNARFFARVNDVDDLNDAIIFAREKSVPIFILGGGSNTLVSGDGFPGLVIKIEIKGITCEDNRVTASAGEMWDDVVRDAVSRNLWGIENLSLVPGTVGGAVAQNIGAYGVEARETIFSVLAFDTETMQIKTFSRDECEFDYRESFFKKNINLIIVSATFELAQHGTPRADYEDVKKYFEDNEISEPTLSEIRDAIVAIRTKKMPVPPIGTAGSFFKNPVVSAQKYESLKNEFPEIKAYDQGDNTYKLSAAWLIDHVGKWRGARRGDAGVHEKQALILVNYGNASAEEVLSLAREIKNDINEKTGVTLEEEVVMM</sequence>
<dbReference type="NCBIfam" id="NF010478">
    <property type="entry name" value="PRK13903.1"/>
    <property type="match status" value="1"/>
</dbReference>
<dbReference type="GO" id="GO:0051301">
    <property type="term" value="P:cell division"/>
    <property type="evidence" value="ECO:0007669"/>
    <property type="project" value="UniProtKB-KW"/>
</dbReference>
<evidence type="ECO:0000256" key="8">
    <source>
        <dbReference type="ARBA" id="ARBA00022827"/>
    </source>
</evidence>
<dbReference type="InterPro" id="IPR016169">
    <property type="entry name" value="FAD-bd_PCMH_sub2"/>
</dbReference>
<keyword evidence="9 16" id="KW-0521">NADP</keyword>
<dbReference type="GO" id="GO:0005829">
    <property type="term" value="C:cytosol"/>
    <property type="evidence" value="ECO:0007669"/>
    <property type="project" value="TreeGrafter"/>
</dbReference>
<comment type="cofactor">
    <cofactor evidence="1 16">
        <name>FAD</name>
        <dbReference type="ChEBI" id="CHEBI:57692"/>
    </cofactor>
</comment>
<dbReference type="InterPro" id="IPR003170">
    <property type="entry name" value="MurB"/>
</dbReference>
<dbReference type="UniPathway" id="UPA00219"/>
<dbReference type="AlphaFoldDB" id="A0A837IDV2"/>
<dbReference type="Gene3D" id="3.30.465.10">
    <property type="match status" value="1"/>
</dbReference>
<feature type="domain" description="FAD-binding PCMH-type" evidence="17">
    <location>
        <begin position="18"/>
        <end position="184"/>
    </location>
</feature>
<evidence type="ECO:0000256" key="4">
    <source>
        <dbReference type="ARBA" id="ARBA00004752"/>
    </source>
</evidence>
<keyword evidence="14 16" id="KW-0961">Cell wall biogenesis/degradation</keyword>
<keyword evidence="6 16" id="KW-0132">Cell division</keyword>
<comment type="catalytic activity">
    <reaction evidence="15 16">
        <text>UDP-N-acetyl-alpha-D-muramate + NADP(+) = UDP-N-acetyl-3-O-(1-carboxyvinyl)-alpha-D-glucosamine + NADPH + H(+)</text>
        <dbReference type="Rhea" id="RHEA:12248"/>
        <dbReference type="ChEBI" id="CHEBI:15378"/>
        <dbReference type="ChEBI" id="CHEBI:57783"/>
        <dbReference type="ChEBI" id="CHEBI:58349"/>
        <dbReference type="ChEBI" id="CHEBI:68483"/>
        <dbReference type="ChEBI" id="CHEBI:70757"/>
        <dbReference type="EC" id="1.3.1.98"/>
    </reaction>
</comment>
<dbReference type="GO" id="GO:0009252">
    <property type="term" value="P:peptidoglycan biosynthetic process"/>
    <property type="evidence" value="ECO:0007669"/>
    <property type="project" value="UniProtKB-UniRule"/>
</dbReference>
<feature type="active site" evidence="16">
    <location>
        <position position="162"/>
    </location>
</feature>
<dbReference type="GO" id="GO:0071949">
    <property type="term" value="F:FAD binding"/>
    <property type="evidence" value="ECO:0007669"/>
    <property type="project" value="InterPro"/>
</dbReference>
<keyword evidence="10 16" id="KW-0133">Cell shape</keyword>
<accession>A0A837IDV2</accession>
<dbReference type="SUPFAM" id="SSF56176">
    <property type="entry name" value="FAD-binding/transporter-associated domain-like"/>
    <property type="match status" value="1"/>
</dbReference>
<name>A0A837IDV2_9BACT</name>
<proteinExistence type="inferred from homology"/>
<dbReference type="Gene3D" id="3.90.78.10">
    <property type="entry name" value="UDP-N-acetylenolpyruvoylglucosamine reductase, C-terminal domain"/>
    <property type="match status" value="1"/>
</dbReference>
<dbReference type="GO" id="GO:0008360">
    <property type="term" value="P:regulation of cell shape"/>
    <property type="evidence" value="ECO:0007669"/>
    <property type="project" value="UniProtKB-KW"/>
</dbReference>
<evidence type="ECO:0000256" key="2">
    <source>
        <dbReference type="ARBA" id="ARBA00003921"/>
    </source>
</evidence>
<comment type="caution">
    <text evidence="18">The sequence shown here is derived from an EMBL/GenBank/DDBJ whole genome shotgun (WGS) entry which is preliminary data.</text>
</comment>
<dbReference type="PROSITE" id="PS51387">
    <property type="entry name" value="FAD_PCMH"/>
    <property type="match status" value="1"/>
</dbReference>
<evidence type="ECO:0000256" key="9">
    <source>
        <dbReference type="ARBA" id="ARBA00022857"/>
    </source>
</evidence>
<dbReference type="EC" id="1.3.1.98" evidence="16"/>
<dbReference type="NCBIfam" id="TIGR00179">
    <property type="entry name" value="murB"/>
    <property type="match status" value="1"/>
</dbReference>
<evidence type="ECO:0000313" key="19">
    <source>
        <dbReference type="Proteomes" id="UP000033815"/>
    </source>
</evidence>
<dbReference type="Gene3D" id="3.30.43.10">
    <property type="entry name" value="Uridine Diphospho-n-acetylenolpyruvylglucosamine Reductase, domain 2"/>
    <property type="match status" value="1"/>
</dbReference>
<dbReference type="SUPFAM" id="SSF56194">
    <property type="entry name" value="Uridine diphospho-N-Acetylenolpyruvylglucosamine reductase, MurB, C-terminal domain"/>
    <property type="match status" value="1"/>
</dbReference>
<keyword evidence="13 16" id="KW-0131">Cell cycle</keyword>
<dbReference type="GO" id="GO:0008762">
    <property type="term" value="F:UDP-N-acetylmuramate dehydrogenase activity"/>
    <property type="evidence" value="ECO:0007669"/>
    <property type="project" value="UniProtKB-UniRule"/>
</dbReference>
<comment type="pathway">
    <text evidence="4 16">Cell wall biogenesis; peptidoglycan biosynthesis.</text>
</comment>
<dbReference type="InterPro" id="IPR036635">
    <property type="entry name" value="MurB_C_sf"/>
</dbReference>
<evidence type="ECO:0000256" key="15">
    <source>
        <dbReference type="ARBA" id="ARBA00048914"/>
    </source>
</evidence>
<keyword evidence="8 16" id="KW-0274">FAD</keyword>
<dbReference type="Proteomes" id="UP000033815">
    <property type="component" value="Unassembled WGS sequence"/>
</dbReference>
<evidence type="ECO:0000256" key="13">
    <source>
        <dbReference type="ARBA" id="ARBA00023306"/>
    </source>
</evidence>
<evidence type="ECO:0000256" key="14">
    <source>
        <dbReference type="ARBA" id="ARBA00023316"/>
    </source>
</evidence>
<comment type="similarity">
    <text evidence="16">Belongs to the MurB family.</text>
</comment>
<dbReference type="NCBIfam" id="NF000755">
    <property type="entry name" value="PRK00046.1"/>
    <property type="match status" value="1"/>
</dbReference>
<dbReference type="PANTHER" id="PTHR21071:SF4">
    <property type="entry name" value="UDP-N-ACETYLENOLPYRUVOYLGLUCOSAMINE REDUCTASE"/>
    <property type="match status" value="1"/>
</dbReference>
<evidence type="ECO:0000256" key="16">
    <source>
        <dbReference type="HAMAP-Rule" id="MF_00037"/>
    </source>
</evidence>
<dbReference type="GO" id="GO:0071555">
    <property type="term" value="P:cell wall organization"/>
    <property type="evidence" value="ECO:0007669"/>
    <property type="project" value="UniProtKB-KW"/>
</dbReference>
<gene>
    <name evidence="16" type="primary">murB</name>
    <name evidence="18" type="ORF">UW25_C0002G0035</name>
</gene>
<dbReference type="InterPro" id="IPR016166">
    <property type="entry name" value="FAD-bd_PCMH"/>
</dbReference>
<dbReference type="Pfam" id="PF02873">
    <property type="entry name" value="MurB_C"/>
    <property type="match status" value="1"/>
</dbReference>
<evidence type="ECO:0000256" key="12">
    <source>
        <dbReference type="ARBA" id="ARBA00023002"/>
    </source>
</evidence>
<feature type="active site" evidence="16">
    <location>
        <position position="330"/>
    </location>
</feature>
<comment type="function">
    <text evidence="2 16">Cell wall formation.</text>
</comment>
<evidence type="ECO:0000256" key="3">
    <source>
        <dbReference type="ARBA" id="ARBA00004496"/>
    </source>
</evidence>
<organism evidence="18 19">
    <name type="scientific">Candidatus Nomurabacteria bacterium GW2011_GWB1_44_12</name>
    <dbReference type="NCBI Taxonomy" id="1618748"/>
    <lineage>
        <taxon>Bacteria</taxon>
        <taxon>Candidatus Nomuraibacteriota</taxon>
    </lineage>
</organism>
<feature type="active site" description="Proton donor" evidence="16">
    <location>
        <position position="233"/>
    </location>
</feature>
<dbReference type="InterPro" id="IPR006094">
    <property type="entry name" value="Oxid_FAD_bind_N"/>
</dbReference>
<dbReference type="PANTHER" id="PTHR21071">
    <property type="entry name" value="UDP-N-ACETYLENOLPYRUVOYLGLUCOSAMINE REDUCTASE"/>
    <property type="match status" value="1"/>
</dbReference>
<dbReference type="InterPro" id="IPR036318">
    <property type="entry name" value="FAD-bd_PCMH-like_sf"/>
</dbReference>
<evidence type="ECO:0000256" key="6">
    <source>
        <dbReference type="ARBA" id="ARBA00022618"/>
    </source>
</evidence>
<keyword evidence="11 16" id="KW-0573">Peptidoglycan synthesis</keyword>
<dbReference type="Pfam" id="PF01565">
    <property type="entry name" value="FAD_binding_4"/>
    <property type="match status" value="1"/>
</dbReference>
<keyword evidence="5 16" id="KW-0963">Cytoplasm</keyword>
<dbReference type="InterPro" id="IPR011601">
    <property type="entry name" value="MurB_C"/>
</dbReference>
<dbReference type="EMBL" id="LCHP01000002">
    <property type="protein sequence ID" value="KKT37089.1"/>
    <property type="molecule type" value="Genomic_DNA"/>
</dbReference>
<dbReference type="InterPro" id="IPR016167">
    <property type="entry name" value="FAD-bd_PCMH_sub1"/>
</dbReference>
<dbReference type="HAMAP" id="MF_00037">
    <property type="entry name" value="MurB"/>
    <property type="match status" value="1"/>
</dbReference>